<dbReference type="Gene3D" id="1.10.340.30">
    <property type="entry name" value="Hypothetical protein, domain 2"/>
    <property type="match status" value="1"/>
</dbReference>
<evidence type="ECO:0000313" key="2">
    <source>
        <dbReference type="Proteomes" id="UP001153076"/>
    </source>
</evidence>
<sequence>MVFNQWSSPNTCRWPRTLSMAQALCDLQLELQYQSSTVSLNAVDCVKLKVAADEPASLAPSTPTVKKSMRKHKPQIVAEVVGGQNDGNADNSNVDLSERVRFLEMANAMQLSVDSVTTLVLSNNHENIGNPMSHYPSLFEDSKAYCNNIMGDFPSAKEIARLDEKYLAKRCCLGYRAGRILKLAQAVDEGRIQLSKLEEFALDQLQQGRCNPQGNQWFGPFTRGNVMMCMGFYNVVPTDSETIRHLKQVHATATTIGTVKEVVEEICGHYEPYQFLAYWSELWSFYEGWFGKLSEMSLSDYRLITASNMKTKRKYISQRF</sequence>
<reference evidence="1" key="1">
    <citation type="submission" date="2022-04" db="EMBL/GenBank/DDBJ databases">
        <title>Carnegiea gigantea Genome sequencing and assembly v2.</title>
        <authorList>
            <person name="Copetti D."/>
            <person name="Sanderson M.J."/>
            <person name="Burquez A."/>
            <person name="Wojciechowski M.F."/>
        </authorList>
    </citation>
    <scope>NUCLEOTIDE SEQUENCE</scope>
    <source>
        <strain evidence="1">SGP5-SGP5p</strain>
        <tissue evidence="1">Aerial part</tissue>
    </source>
</reference>
<dbReference type="OrthoDB" id="4951845at2759"/>
<proteinExistence type="predicted"/>
<dbReference type="GO" id="GO:0034039">
    <property type="term" value="F:8-oxo-7,8-dihydroguanine DNA N-glycosylase activity"/>
    <property type="evidence" value="ECO:0007669"/>
    <property type="project" value="TreeGrafter"/>
</dbReference>
<dbReference type="GO" id="GO:0005634">
    <property type="term" value="C:nucleus"/>
    <property type="evidence" value="ECO:0007669"/>
    <property type="project" value="TreeGrafter"/>
</dbReference>
<accession>A0A9Q1JXV6</accession>
<dbReference type="PANTHER" id="PTHR10242">
    <property type="entry name" value="8-OXOGUANINE DNA GLYCOSYLASE"/>
    <property type="match status" value="1"/>
</dbReference>
<dbReference type="GO" id="GO:0006285">
    <property type="term" value="P:base-excision repair, AP site formation"/>
    <property type="evidence" value="ECO:0007669"/>
    <property type="project" value="TreeGrafter"/>
</dbReference>
<protein>
    <submittedName>
        <fullName evidence="1">Uncharacterized protein</fullName>
    </submittedName>
</protein>
<keyword evidence="2" id="KW-1185">Reference proteome</keyword>
<organism evidence="1 2">
    <name type="scientific">Carnegiea gigantea</name>
    <dbReference type="NCBI Taxonomy" id="171969"/>
    <lineage>
        <taxon>Eukaryota</taxon>
        <taxon>Viridiplantae</taxon>
        <taxon>Streptophyta</taxon>
        <taxon>Embryophyta</taxon>
        <taxon>Tracheophyta</taxon>
        <taxon>Spermatophyta</taxon>
        <taxon>Magnoliopsida</taxon>
        <taxon>eudicotyledons</taxon>
        <taxon>Gunneridae</taxon>
        <taxon>Pentapetalae</taxon>
        <taxon>Caryophyllales</taxon>
        <taxon>Cactineae</taxon>
        <taxon>Cactaceae</taxon>
        <taxon>Cactoideae</taxon>
        <taxon>Echinocereeae</taxon>
        <taxon>Carnegiea</taxon>
    </lineage>
</organism>
<comment type="caution">
    <text evidence="1">The sequence shown here is derived from an EMBL/GenBank/DDBJ whole genome shotgun (WGS) entry which is preliminary data.</text>
</comment>
<dbReference type="SUPFAM" id="SSF48150">
    <property type="entry name" value="DNA-glycosylase"/>
    <property type="match status" value="1"/>
</dbReference>
<name>A0A9Q1JXV6_9CARY</name>
<dbReference type="Proteomes" id="UP001153076">
    <property type="component" value="Unassembled WGS sequence"/>
</dbReference>
<dbReference type="EMBL" id="JAKOGI010000576">
    <property type="protein sequence ID" value="KAJ8432888.1"/>
    <property type="molecule type" value="Genomic_DNA"/>
</dbReference>
<dbReference type="AlphaFoldDB" id="A0A9Q1JXV6"/>
<evidence type="ECO:0000313" key="1">
    <source>
        <dbReference type="EMBL" id="KAJ8432888.1"/>
    </source>
</evidence>
<dbReference type="InterPro" id="IPR011257">
    <property type="entry name" value="DNA_glycosylase"/>
</dbReference>
<dbReference type="InterPro" id="IPR052054">
    <property type="entry name" value="Oxidative_DNA_repair_enzyme"/>
</dbReference>
<dbReference type="PANTHER" id="PTHR10242:SF4">
    <property type="entry name" value="OS07G0657600 PROTEIN"/>
    <property type="match status" value="1"/>
</dbReference>
<gene>
    <name evidence="1" type="ORF">Cgig2_017617</name>
</gene>